<evidence type="ECO:0000313" key="8">
    <source>
        <dbReference type="Proteomes" id="UP000240653"/>
    </source>
</evidence>
<evidence type="ECO:0000256" key="1">
    <source>
        <dbReference type="ARBA" id="ARBA00022908"/>
    </source>
</evidence>
<feature type="domain" description="Resolvase/invertase-type recombinase catalytic" evidence="6">
    <location>
        <begin position="4"/>
        <end position="148"/>
    </location>
</feature>
<evidence type="ECO:0000256" key="4">
    <source>
        <dbReference type="PIRSR" id="PIRSR606118-50"/>
    </source>
</evidence>
<evidence type="ECO:0000256" key="5">
    <source>
        <dbReference type="PROSITE-ProRule" id="PRU10137"/>
    </source>
</evidence>
<dbReference type="InterPro" id="IPR050639">
    <property type="entry name" value="SSR_resolvase"/>
</dbReference>
<evidence type="ECO:0000259" key="6">
    <source>
        <dbReference type="PROSITE" id="PS51736"/>
    </source>
</evidence>
<dbReference type="GO" id="GO:0003677">
    <property type="term" value="F:DNA binding"/>
    <property type="evidence" value="ECO:0007669"/>
    <property type="project" value="UniProtKB-KW"/>
</dbReference>
<dbReference type="EMBL" id="PXYL01000031">
    <property type="protein sequence ID" value="PSJ53127.1"/>
    <property type="molecule type" value="Genomic_DNA"/>
</dbReference>
<evidence type="ECO:0000256" key="2">
    <source>
        <dbReference type="ARBA" id="ARBA00023125"/>
    </source>
</evidence>
<dbReference type="SUPFAM" id="SSF53041">
    <property type="entry name" value="Resolvase-like"/>
    <property type="match status" value="1"/>
</dbReference>
<protein>
    <submittedName>
        <fullName evidence="7">Resolvase</fullName>
    </submittedName>
</protein>
<name>A0A2P7RSD2_9HYPH</name>
<dbReference type="OrthoDB" id="9800103at2"/>
<dbReference type="PANTHER" id="PTHR30461">
    <property type="entry name" value="DNA-INVERTASE FROM LAMBDOID PROPHAGE"/>
    <property type="match status" value="1"/>
</dbReference>
<feature type="active site" description="O-(5'-phospho-DNA)-serine intermediate" evidence="4 5">
    <location>
        <position position="12"/>
    </location>
</feature>
<sequence length="198" mass="21647">MSKRVAIYLRVSTAEQTTDNQCRELEAVAQRAGWEVVQVFEDKGISGTKGRDQRPAYDAMLKSVTRREVDMVVAWSVDRLGRSMQELTAFLGELHGRGADLYLHRQALDTTAPSGKAMFGMMAVFVEFERAMIVERVNAGLARAKAQGKRLGRPGHGEEVEAKVRELRATGMGVIKVAKSLGIGVSAVQRIDKAAAVS</sequence>
<dbReference type="Proteomes" id="UP000240653">
    <property type="component" value="Unassembled WGS sequence"/>
</dbReference>
<reference evidence="7 8" key="1">
    <citation type="submission" date="2018-03" db="EMBL/GenBank/DDBJ databases">
        <title>The draft genome of Mesorhizobium soli JCM 19897.</title>
        <authorList>
            <person name="Li L."/>
            <person name="Liu L."/>
            <person name="Liang L."/>
            <person name="Wang T."/>
            <person name="Zhang X."/>
        </authorList>
    </citation>
    <scope>NUCLEOTIDE SEQUENCE [LARGE SCALE GENOMIC DNA]</scope>
    <source>
        <strain evidence="7 8">JCM 19897</strain>
    </source>
</reference>
<dbReference type="Gene3D" id="3.40.50.1390">
    <property type="entry name" value="Resolvase, N-terminal catalytic domain"/>
    <property type="match status" value="1"/>
</dbReference>
<dbReference type="InterPro" id="IPR006118">
    <property type="entry name" value="Recombinase_CS"/>
</dbReference>
<evidence type="ECO:0000313" key="7">
    <source>
        <dbReference type="EMBL" id="PSJ53127.1"/>
    </source>
</evidence>
<gene>
    <name evidence="7" type="ORF">C7I85_28430</name>
</gene>
<dbReference type="Pfam" id="PF00239">
    <property type="entry name" value="Resolvase"/>
    <property type="match status" value="1"/>
</dbReference>
<dbReference type="RefSeq" id="WP_106727379.1">
    <property type="nucleotide sequence ID" value="NZ_PXYL01000031.1"/>
</dbReference>
<dbReference type="InterPro" id="IPR006119">
    <property type="entry name" value="Resolv_N"/>
</dbReference>
<evidence type="ECO:0000256" key="3">
    <source>
        <dbReference type="ARBA" id="ARBA00023172"/>
    </source>
</evidence>
<dbReference type="SMART" id="SM00857">
    <property type="entry name" value="Resolvase"/>
    <property type="match status" value="1"/>
</dbReference>
<dbReference type="PANTHER" id="PTHR30461:SF2">
    <property type="entry name" value="SERINE RECOMBINASE PINE-RELATED"/>
    <property type="match status" value="1"/>
</dbReference>
<dbReference type="PROSITE" id="PS00397">
    <property type="entry name" value="RECOMBINASES_1"/>
    <property type="match status" value="1"/>
</dbReference>
<organism evidence="7 8">
    <name type="scientific">Pseudaminobacter soli</name>
    <name type="common">ex Li et al. 2025</name>
    <dbReference type="NCBI Taxonomy" id="1295366"/>
    <lineage>
        <taxon>Bacteria</taxon>
        <taxon>Pseudomonadati</taxon>
        <taxon>Pseudomonadota</taxon>
        <taxon>Alphaproteobacteria</taxon>
        <taxon>Hyphomicrobiales</taxon>
        <taxon>Phyllobacteriaceae</taxon>
        <taxon>Pseudaminobacter</taxon>
    </lineage>
</organism>
<keyword evidence="3" id="KW-0233">DNA recombination</keyword>
<keyword evidence="8" id="KW-1185">Reference proteome</keyword>
<comment type="caution">
    <text evidence="7">The sequence shown here is derived from an EMBL/GenBank/DDBJ whole genome shotgun (WGS) entry which is preliminary data.</text>
</comment>
<dbReference type="AlphaFoldDB" id="A0A2P7RSD2"/>
<dbReference type="InterPro" id="IPR036162">
    <property type="entry name" value="Resolvase-like_N_sf"/>
</dbReference>
<accession>A0A2P7RSD2</accession>
<dbReference type="GO" id="GO:0015074">
    <property type="term" value="P:DNA integration"/>
    <property type="evidence" value="ECO:0007669"/>
    <property type="project" value="UniProtKB-KW"/>
</dbReference>
<proteinExistence type="predicted"/>
<dbReference type="CDD" id="cd03768">
    <property type="entry name" value="SR_ResInv"/>
    <property type="match status" value="1"/>
</dbReference>
<keyword evidence="1" id="KW-0229">DNA integration</keyword>
<dbReference type="GO" id="GO:0000150">
    <property type="term" value="F:DNA strand exchange activity"/>
    <property type="evidence" value="ECO:0007669"/>
    <property type="project" value="InterPro"/>
</dbReference>
<dbReference type="PROSITE" id="PS51736">
    <property type="entry name" value="RECOMBINASES_3"/>
    <property type="match status" value="1"/>
</dbReference>
<keyword evidence="2" id="KW-0238">DNA-binding</keyword>